<dbReference type="Proteomes" id="UP001291623">
    <property type="component" value="Unassembled WGS sequence"/>
</dbReference>
<protein>
    <submittedName>
        <fullName evidence="2">Uncharacterized protein</fullName>
    </submittedName>
</protein>
<name>A0AAE1SFB3_9SOLA</name>
<dbReference type="PANTHER" id="PTHR33922:SF2">
    <property type="entry name" value="OS07G0589600 PROTEIN"/>
    <property type="match status" value="1"/>
</dbReference>
<proteinExistence type="predicted"/>
<gene>
    <name evidence="2" type="ORF">RND71_012209</name>
</gene>
<dbReference type="AlphaFoldDB" id="A0AAE1SFB3"/>
<organism evidence="2 3">
    <name type="scientific">Anisodus tanguticus</name>
    <dbReference type="NCBI Taxonomy" id="243964"/>
    <lineage>
        <taxon>Eukaryota</taxon>
        <taxon>Viridiplantae</taxon>
        <taxon>Streptophyta</taxon>
        <taxon>Embryophyta</taxon>
        <taxon>Tracheophyta</taxon>
        <taxon>Spermatophyta</taxon>
        <taxon>Magnoliopsida</taxon>
        <taxon>eudicotyledons</taxon>
        <taxon>Gunneridae</taxon>
        <taxon>Pentapetalae</taxon>
        <taxon>asterids</taxon>
        <taxon>lamiids</taxon>
        <taxon>Solanales</taxon>
        <taxon>Solanaceae</taxon>
        <taxon>Solanoideae</taxon>
        <taxon>Hyoscyameae</taxon>
        <taxon>Anisodus</taxon>
    </lineage>
</organism>
<evidence type="ECO:0000313" key="2">
    <source>
        <dbReference type="EMBL" id="KAK4368417.1"/>
    </source>
</evidence>
<dbReference type="EMBL" id="JAVYJV010000006">
    <property type="protein sequence ID" value="KAK4368417.1"/>
    <property type="molecule type" value="Genomic_DNA"/>
</dbReference>
<accession>A0AAE1SFB3</accession>
<evidence type="ECO:0000256" key="1">
    <source>
        <dbReference type="SAM" id="MobiDB-lite"/>
    </source>
</evidence>
<evidence type="ECO:0000313" key="3">
    <source>
        <dbReference type="Proteomes" id="UP001291623"/>
    </source>
</evidence>
<feature type="region of interest" description="Disordered" evidence="1">
    <location>
        <begin position="1"/>
        <end position="47"/>
    </location>
</feature>
<feature type="compositionally biased region" description="Acidic residues" evidence="1">
    <location>
        <begin position="9"/>
        <end position="27"/>
    </location>
</feature>
<reference evidence="2" key="1">
    <citation type="submission" date="2023-12" db="EMBL/GenBank/DDBJ databases">
        <title>Genome assembly of Anisodus tanguticus.</title>
        <authorList>
            <person name="Wang Y.-J."/>
        </authorList>
    </citation>
    <scope>NUCLEOTIDE SEQUENCE</scope>
    <source>
        <strain evidence="2">KB-2021</strain>
        <tissue evidence="2">Leaf</tissue>
    </source>
</reference>
<dbReference type="PANTHER" id="PTHR33922">
    <property type="entry name" value="OS01G0888066 PROTEIN-RELATED"/>
    <property type="match status" value="1"/>
</dbReference>
<keyword evidence="3" id="KW-1185">Reference proteome</keyword>
<sequence length="164" mass="18635">MWLNSSSIDNEEEEEEEEDDEEEEEETLSLRDLPNNEENYQTKKLESPRRSVTQEVFDFCCFLKNSTMCSADEVFFQGQILPLHHLNSLPSDSHTAGRSPGNIVTIVSILPLQALYVPGTSLGFKTNFILNQVRHPKFDFLRLSTETSLVSIGSRKCAVFFVLA</sequence>
<comment type="caution">
    <text evidence="2">The sequence shown here is derived from an EMBL/GenBank/DDBJ whole genome shotgun (WGS) entry which is preliminary data.</text>
</comment>